<dbReference type="RefSeq" id="XP_043010836.1">
    <property type="nucleotide sequence ID" value="XM_043152750.1"/>
</dbReference>
<dbReference type="AlphaFoldDB" id="A0A9P7UVH4"/>
<gene>
    <name evidence="2" type="ORF">E1B28_007967</name>
</gene>
<organism evidence="2 3">
    <name type="scientific">Marasmius oreades</name>
    <name type="common">fairy-ring Marasmius</name>
    <dbReference type="NCBI Taxonomy" id="181124"/>
    <lineage>
        <taxon>Eukaryota</taxon>
        <taxon>Fungi</taxon>
        <taxon>Dikarya</taxon>
        <taxon>Basidiomycota</taxon>
        <taxon>Agaricomycotina</taxon>
        <taxon>Agaricomycetes</taxon>
        <taxon>Agaricomycetidae</taxon>
        <taxon>Agaricales</taxon>
        <taxon>Marasmiineae</taxon>
        <taxon>Marasmiaceae</taxon>
        <taxon>Marasmius</taxon>
    </lineage>
</organism>
<dbReference type="Proteomes" id="UP001049176">
    <property type="component" value="Chromosome 4"/>
</dbReference>
<evidence type="ECO:0000313" key="3">
    <source>
        <dbReference type="Proteomes" id="UP001049176"/>
    </source>
</evidence>
<proteinExistence type="predicted"/>
<dbReference type="KEGG" id="more:E1B28_007967"/>
<feature type="region of interest" description="Disordered" evidence="1">
    <location>
        <begin position="108"/>
        <end position="143"/>
    </location>
</feature>
<accession>A0A9P7UVH4</accession>
<sequence>MLAYGAAPEPKGIYMVVKTLNQTGLRAKSAQTKPLRHDLDIHFNTEERETSRAATPLQLSDPFLPVIPSLTTSNVGMKHRVPLQSCQAEAPSQFLSFDNSAQVAYYSLRRSPSGRRPPFRPDASSKYQDPRSFADKSLGVGSS</sequence>
<evidence type="ECO:0000313" key="2">
    <source>
        <dbReference type="EMBL" id="KAG7094366.1"/>
    </source>
</evidence>
<evidence type="ECO:0000256" key="1">
    <source>
        <dbReference type="SAM" id="MobiDB-lite"/>
    </source>
</evidence>
<name>A0A9P7UVH4_9AGAR</name>
<comment type="caution">
    <text evidence="2">The sequence shown here is derived from an EMBL/GenBank/DDBJ whole genome shotgun (WGS) entry which is preliminary data.</text>
</comment>
<dbReference type="GeneID" id="66077043"/>
<reference evidence="2" key="1">
    <citation type="journal article" date="2021" name="Genome Biol. Evol.">
        <title>The assembled and annotated genome of the fairy-ring fungus Marasmius oreades.</title>
        <authorList>
            <person name="Hiltunen M."/>
            <person name="Ament-Velasquez S.L."/>
            <person name="Johannesson H."/>
        </authorList>
    </citation>
    <scope>NUCLEOTIDE SEQUENCE</scope>
    <source>
        <strain evidence="2">03SP1</strain>
    </source>
</reference>
<protein>
    <submittedName>
        <fullName evidence="2">Uncharacterized protein</fullName>
    </submittedName>
</protein>
<dbReference type="EMBL" id="CM032184">
    <property type="protein sequence ID" value="KAG7094366.1"/>
    <property type="molecule type" value="Genomic_DNA"/>
</dbReference>
<keyword evidence="3" id="KW-1185">Reference proteome</keyword>